<reference evidence="10 11" key="1">
    <citation type="submission" date="2019-09" db="EMBL/GenBank/DDBJ databases">
        <title>In-depth cultivation of the pig gut microbiome towards novel bacterial diversity and tailored functional studies.</title>
        <authorList>
            <person name="Wylensek D."/>
            <person name="Hitch T.C.A."/>
            <person name="Clavel T."/>
        </authorList>
    </citation>
    <scope>NUCLEOTIDE SEQUENCE [LARGE SCALE GENOMIC DNA]</scope>
    <source>
        <strain evidence="10 11">WCA3-693-APC-4?</strain>
    </source>
</reference>
<evidence type="ECO:0000313" key="10">
    <source>
        <dbReference type="EMBL" id="MSU03042.1"/>
    </source>
</evidence>
<dbReference type="GO" id="GO:0005886">
    <property type="term" value="C:plasma membrane"/>
    <property type="evidence" value="ECO:0007669"/>
    <property type="project" value="UniProtKB-SubCell"/>
</dbReference>
<dbReference type="InterPro" id="IPR001463">
    <property type="entry name" value="Na/Ala_symport"/>
</dbReference>
<keyword evidence="4 9" id="KW-1003">Cell membrane</keyword>
<keyword evidence="8 9" id="KW-0472">Membrane</keyword>
<evidence type="ECO:0000256" key="4">
    <source>
        <dbReference type="ARBA" id="ARBA00022475"/>
    </source>
</evidence>
<dbReference type="PANTHER" id="PTHR30330:SF3">
    <property type="entry name" value="TRANSCRIPTIONAL REGULATOR, LRP FAMILY"/>
    <property type="match status" value="1"/>
</dbReference>
<feature type="transmembrane region" description="Helical" evidence="9">
    <location>
        <begin position="142"/>
        <end position="161"/>
    </location>
</feature>
<dbReference type="PANTHER" id="PTHR30330">
    <property type="entry name" value="AGSS FAMILY TRANSPORTER, SODIUM-ALANINE"/>
    <property type="match status" value="1"/>
</dbReference>
<organism evidence="10 11">
    <name type="scientific">Tissierella pigra</name>
    <dbReference type="NCBI Taxonomy" id="2607614"/>
    <lineage>
        <taxon>Bacteria</taxon>
        <taxon>Bacillati</taxon>
        <taxon>Bacillota</taxon>
        <taxon>Tissierellia</taxon>
        <taxon>Tissierellales</taxon>
        <taxon>Tissierellaceae</taxon>
        <taxon>Tissierella</taxon>
    </lineage>
</organism>
<dbReference type="AlphaFoldDB" id="A0A6N7XQF8"/>
<feature type="transmembrane region" description="Helical" evidence="9">
    <location>
        <begin position="392"/>
        <end position="411"/>
    </location>
</feature>
<comment type="caution">
    <text evidence="10">The sequence shown here is derived from an EMBL/GenBank/DDBJ whole genome shotgun (WGS) entry which is preliminary data.</text>
</comment>
<dbReference type="PRINTS" id="PR00175">
    <property type="entry name" value="NAALASMPORT"/>
</dbReference>
<evidence type="ECO:0000256" key="6">
    <source>
        <dbReference type="ARBA" id="ARBA00022847"/>
    </source>
</evidence>
<dbReference type="Gene3D" id="1.20.1740.10">
    <property type="entry name" value="Amino acid/polyamine transporter I"/>
    <property type="match status" value="1"/>
</dbReference>
<dbReference type="Proteomes" id="UP000469523">
    <property type="component" value="Unassembled WGS sequence"/>
</dbReference>
<keyword evidence="11" id="KW-1185">Reference proteome</keyword>
<feature type="transmembrane region" description="Helical" evidence="9">
    <location>
        <begin position="68"/>
        <end position="91"/>
    </location>
</feature>
<protein>
    <submittedName>
        <fullName evidence="10">Sodium:alanine symporter family protein</fullName>
    </submittedName>
</protein>
<keyword evidence="7 9" id="KW-1133">Transmembrane helix</keyword>
<feature type="transmembrane region" description="Helical" evidence="9">
    <location>
        <begin position="211"/>
        <end position="230"/>
    </location>
</feature>
<feature type="transmembrane region" description="Helical" evidence="9">
    <location>
        <begin position="97"/>
        <end position="121"/>
    </location>
</feature>
<dbReference type="NCBIfam" id="TIGR00835">
    <property type="entry name" value="agcS"/>
    <property type="match status" value="1"/>
</dbReference>
<evidence type="ECO:0000313" key="11">
    <source>
        <dbReference type="Proteomes" id="UP000469523"/>
    </source>
</evidence>
<sequence length="463" mass="49831">MSIITWLNDNIIWDMPMLILMIGTGVYLTFITNGVIFKKFGTVMKHTLRTIFKRYDYQEKGTITPFQAVSTALAATVGTGNIVGVAVAIQAGGPGAIFWMWISALIGMVTKYAEVTLAVAYRGRNDRNEIVGGPMYYITRGMGSKTLACLFCIFGFLASYGIGNMVQANSLAGGLESVFSIPTWITGIVLAILVGLVIIGGIGRIASVAEILVPLMAVLYMLGAAMALIANASNIPAAFMSIIRDAFTGTAAVGGFAGATSMYATRIGISRGIFTNEAGLGSAPIAHAAAHTDHPARQGLWGAFEVFFDTLVMCTVTALVILSSGLWTDSSLDGNTISSLAFENAFKGGSYIVSIGLVLFAFATIIAWYYYAEKCVEFLFGRKGIIPFRISFTGVAFVGCVSELELVWQLADLLNGMMAIPNLIALIALSGVVRRLTKDFFKDPDRKRPRNENFSKYITIKRK</sequence>
<comment type="subcellular location">
    <subcellularLocation>
        <location evidence="1 9">Cell membrane</location>
        <topology evidence="1 9">Multi-pass membrane protein</topology>
    </subcellularLocation>
</comment>
<dbReference type="FunFam" id="1.20.1740.10:FF:000004">
    <property type="entry name" value="Sodium:alanine symporter family protein"/>
    <property type="match status" value="1"/>
</dbReference>
<keyword evidence="5 9" id="KW-0812">Transmembrane</keyword>
<dbReference type="RefSeq" id="WP_154442449.1">
    <property type="nucleotide sequence ID" value="NZ_JAHLPJ010000001.1"/>
</dbReference>
<feature type="transmembrane region" description="Helical" evidence="9">
    <location>
        <begin position="15"/>
        <end position="37"/>
    </location>
</feature>
<evidence type="ECO:0000256" key="5">
    <source>
        <dbReference type="ARBA" id="ARBA00022692"/>
    </source>
</evidence>
<dbReference type="GO" id="GO:0005283">
    <property type="term" value="F:amino acid:sodium symporter activity"/>
    <property type="evidence" value="ECO:0007669"/>
    <property type="project" value="InterPro"/>
</dbReference>
<dbReference type="Pfam" id="PF01235">
    <property type="entry name" value="Na_Ala_symp"/>
    <property type="match status" value="1"/>
</dbReference>
<keyword evidence="6 9" id="KW-0769">Symport</keyword>
<keyword evidence="3 9" id="KW-0813">Transport</keyword>
<gene>
    <name evidence="10" type="ORF">FYJ83_16385</name>
</gene>
<evidence type="ECO:0000256" key="7">
    <source>
        <dbReference type="ARBA" id="ARBA00022989"/>
    </source>
</evidence>
<evidence type="ECO:0000256" key="3">
    <source>
        <dbReference type="ARBA" id="ARBA00022448"/>
    </source>
</evidence>
<feature type="transmembrane region" description="Helical" evidence="9">
    <location>
        <begin position="348"/>
        <end position="371"/>
    </location>
</feature>
<feature type="transmembrane region" description="Helical" evidence="9">
    <location>
        <begin position="417"/>
        <end position="437"/>
    </location>
</feature>
<feature type="transmembrane region" description="Helical" evidence="9">
    <location>
        <begin position="306"/>
        <end position="328"/>
    </location>
</feature>
<proteinExistence type="inferred from homology"/>
<accession>A0A6N7XQF8</accession>
<feature type="transmembrane region" description="Helical" evidence="9">
    <location>
        <begin position="181"/>
        <end position="199"/>
    </location>
</feature>
<dbReference type="EMBL" id="VUNQ01000052">
    <property type="protein sequence ID" value="MSU03042.1"/>
    <property type="molecule type" value="Genomic_DNA"/>
</dbReference>
<dbReference type="PROSITE" id="PS00873">
    <property type="entry name" value="NA_ALANINE_SYMP"/>
    <property type="match status" value="1"/>
</dbReference>
<comment type="similarity">
    <text evidence="2 9">Belongs to the alanine or glycine:cation symporter (AGCS) (TC 2.A.25) family.</text>
</comment>
<feature type="transmembrane region" description="Helical" evidence="9">
    <location>
        <begin position="242"/>
        <end position="264"/>
    </location>
</feature>
<evidence type="ECO:0000256" key="9">
    <source>
        <dbReference type="RuleBase" id="RU363064"/>
    </source>
</evidence>
<name>A0A6N7XQF8_9FIRM</name>
<evidence type="ECO:0000256" key="2">
    <source>
        <dbReference type="ARBA" id="ARBA00009261"/>
    </source>
</evidence>
<evidence type="ECO:0000256" key="8">
    <source>
        <dbReference type="ARBA" id="ARBA00023136"/>
    </source>
</evidence>
<evidence type="ECO:0000256" key="1">
    <source>
        <dbReference type="ARBA" id="ARBA00004651"/>
    </source>
</evidence>